<keyword evidence="4" id="KW-1185">Reference proteome</keyword>
<reference evidence="3 4" key="1">
    <citation type="submission" date="2015-12" db="EMBL/GenBank/DDBJ databases">
        <title>Draft genome of the nematode, Onchocerca flexuosa.</title>
        <authorList>
            <person name="Mitreva M."/>
        </authorList>
    </citation>
    <scope>NUCLEOTIDE SEQUENCE [LARGE SCALE GENOMIC DNA]</scope>
    <source>
        <strain evidence="3">Red Deer</strain>
    </source>
</reference>
<proteinExistence type="predicted"/>
<feature type="coiled-coil region" evidence="1">
    <location>
        <begin position="3"/>
        <end position="37"/>
    </location>
</feature>
<dbReference type="OrthoDB" id="185175at2759"/>
<accession>A0A238C486</accession>
<keyword evidence="1" id="KW-0175">Coiled coil</keyword>
<evidence type="ECO:0000313" key="3">
    <source>
        <dbReference type="EMBL" id="OZC12267.1"/>
    </source>
</evidence>
<name>A0A238C486_9BILA</name>
<dbReference type="Proteomes" id="UP000242913">
    <property type="component" value="Unassembled WGS sequence"/>
</dbReference>
<dbReference type="AlphaFoldDB" id="A0A238C486"/>
<gene>
    <name evidence="3" type="ORF">X798_00788</name>
</gene>
<evidence type="ECO:0000313" key="4">
    <source>
        <dbReference type="Proteomes" id="UP000242913"/>
    </source>
</evidence>
<feature type="coiled-coil region" evidence="1">
    <location>
        <begin position="61"/>
        <end position="95"/>
    </location>
</feature>
<evidence type="ECO:0000256" key="2">
    <source>
        <dbReference type="SAM" id="MobiDB-lite"/>
    </source>
</evidence>
<dbReference type="EMBL" id="KZ269978">
    <property type="protein sequence ID" value="OZC12267.1"/>
    <property type="molecule type" value="Genomic_DNA"/>
</dbReference>
<organism evidence="3 4">
    <name type="scientific">Onchocerca flexuosa</name>
    <dbReference type="NCBI Taxonomy" id="387005"/>
    <lineage>
        <taxon>Eukaryota</taxon>
        <taxon>Metazoa</taxon>
        <taxon>Ecdysozoa</taxon>
        <taxon>Nematoda</taxon>
        <taxon>Chromadorea</taxon>
        <taxon>Rhabditida</taxon>
        <taxon>Spirurina</taxon>
        <taxon>Spiruromorpha</taxon>
        <taxon>Filarioidea</taxon>
        <taxon>Onchocercidae</taxon>
        <taxon>Onchocerca</taxon>
    </lineage>
</organism>
<sequence>MARIGAEKQLQAAEKALEHLETALKLTGAQMSELQEHIMPDEVSEQRDITEAELKDEVMARIGAEKQLQAAEKALEHLETALKLTGAQMSELQEHIMPDVHKLREFFEQCAEISKMDANRPLIMRNAIHARRSLRRSKTRIRGSFRRKLATAFTMQSISTTGYNLATSATEMSNPEEPIPKIEPNIPEEQNTFKF</sequence>
<protein>
    <submittedName>
        <fullName evidence="3">Uncharacterized protein</fullName>
    </submittedName>
</protein>
<feature type="region of interest" description="Disordered" evidence="2">
    <location>
        <begin position="168"/>
        <end position="195"/>
    </location>
</feature>
<feature type="compositionally biased region" description="Low complexity" evidence="2">
    <location>
        <begin position="182"/>
        <end position="195"/>
    </location>
</feature>
<evidence type="ECO:0000256" key="1">
    <source>
        <dbReference type="SAM" id="Coils"/>
    </source>
</evidence>